<protein>
    <submittedName>
        <fullName evidence="2">Uncharacterized protein</fullName>
    </submittedName>
</protein>
<sequence length="99" mass="11305">MTIIIYIILYYTMNIKRLITTPFGKILLSIILALGLASLFRKVCNDKNCIVFNGPVLSDIEDKIYKHGDKCYKYKHEPTKCDSTKKVINIGTIDKPSSF</sequence>
<keyword evidence="1" id="KW-1133">Transmembrane helix</keyword>
<proteinExistence type="predicted"/>
<reference evidence="2" key="1">
    <citation type="journal article" date="2020" name="Nature">
        <title>Giant virus diversity and host interactions through global metagenomics.</title>
        <authorList>
            <person name="Schulz F."/>
            <person name="Roux S."/>
            <person name="Paez-Espino D."/>
            <person name="Jungbluth S."/>
            <person name="Walsh D.A."/>
            <person name="Denef V.J."/>
            <person name="McMahon K.D."/>
            <person name="Konstantinidis K.T."/>
            <person name="Eloe-Fadrosh E.A."/>
            <person name="Kyrpides N.C."/>
            <person name="Woyke T."/>
        </authorList>
    </citation>
    <scope>NUCLEOTIDE SEQUENCE</scope>
    <source>
        <strain evidence="2">GVMAG-M-3300023179-90</strain>
    </source>
</reference>
<keyword evidence="1" id="KW-0472">Membrane</keyword>
<evidence type="ECO:0000256" key="1">
    <source>
        <dbReference type="SAM" id="Phobius"/>
    </source>
</evidence>
<keyword evidence="1" id="KW-0812">Transmembrane</keyword>
<name>A0A6C0HBQ6_9ZZZZ</name>
<accession>A0A6C0HBQ6</accession>
<feature type="transmembrane region" description="Helical" evidence="1">
    <location>
        <begin position="23"/>
        <end position="40"/>
    </location>
</feature>
<dbReference type="EMBL" id="MN739922">
    <property type="protein sequence ID" value="QHT77884.1"/>
    <property type="molecule type" value="Genomic_DNA"/>
</dbReference>
<dbReference type="AlphaFoldDB" id="A0A6C0HBQ6"/>
<organism evidence="2">
    <name type="scientific">viral metagenome</name>
    <dbReference type="NCBI Taxonomy" id="1070528"/>
    <lineage>
        <taxon>unclassified sequences</taxon>
        <taxon>metagenomes</taxon>
        <taxon>organismal metagenomes</taxon>
    </lineage>
</organism>
<evidence type="ECO:0000313" key="2">
    <source>
        <dbReference type="EMBL" id="QHT77884.1"/>
    </source>
</evidence>